<organism evidence="2 3">
    <name type="scientific">Globodera rostochiensis</name>
    <name type="common">Golden nematode worm</name>
    <name type="synonym">Heterodera rostochiensis</name>
    <dbReference type="NCBI Taxonomy" id="31243"/>
    <lineage>
        <taxon>Eukaryota</taxon>
        <taxon>Metazoa</taxon>
        <taxon>Ecdysozoa</taxon>
        <taxon>Nematoda</taxon>
        <taxon>Chromadorea</taxon>
        <taxon>Rhabditida</taxon>
        <taxon>Tylenchina</taxon>
        <taxon>Tylenchomorpha</taxon>
        <taxon>Tylenchoidea</taxon>
        <taxon>Heteroderidae</taxon>
        <taxon>Heteroderinae</taxon>
        <taxon>Globodera</taxon>
    </lineage>
</organism>
<feature type="compositionally biased region" description="Pro residues" evidence="1">
    <location>
        <begin position="28"/>
        <end position="41"/>
    </location>
</feature>
<name>A0A914H2I4_GLORO</name>
<dbReference type="AlphaFoldDB" id="A0A914H2I4"/>
<dbReference type="Proteomes" id="UP000887572">
    <property type="component" value="Unplaced"/>
</dbReference>
<feature type="region of interest" description="Disordered" evidence="1">
    <location>
        <begin position="1"/>
        <end position="48"/>
    </location>
</feature>
<proteinExistence type="predicted"/>
<evidence type="ECO:0000313" key="2">
    <source>
        <dbReference type="Proteomes" id="UP000887572"/>
    </source>
</evidence>
<evidence type="ECO:0000313" key="3">
    <source>
        <dbReference type="WBParaSite" id="Gr19_v10_g1307.t1"/>
    </source>
</evidence>
<evidence type="ECO:0000256" key="1">
    <source>
        <dbReference type="SAM" id="MobiDB-lite"/>
    </source>
</evidence>
<protein>
    <submittedName>
        <fullName evidence="3">Uncharacterized protein</fullName>
    </submittedName>
</protein>
<reference evidence="3" key="1">
    <citation type="submission" date="2022-11" db="UniProtKB">
        <authorList>
            <consortium name="WormBaseParasite"/>
        </authorList>
    </citation>
    <scope>IDENTIFICATION</scope>
</reference>
<sequence length="79" mass="8072">MNVSAQIAEKALGKATGETPGSGRSPRAPAPRVPARSPPPSARQISSSASVSPHYLPCSISACSLLADSYAAFHLVDPE</sequence>
<accession>A0A914H2I4</accession>
<dbReference type="WBParaSite" id="Gr19_v10_g1307.t1">
    <property type="protein sequence ID" value="Gr19_v10_g1307.t1"/>
    <property type="gene ID" value="Gr19_v10_g1307"/>
</dbReference>
<keyword evidence="2" id="KW-1185">Reference proteome</keyword>